<dbReference type="PANTHER" id="PTHR21600:SF44">
    <property type="entry name" value="RIBOSOMAL LARGE SUBUNIT PSEUDOURIDINE SYNTHASE D"/>
    <property type="match status" value="1"/>
</dbReference>
<evidence type="ECO:0000313" key="6">
    <source>
        <dbReference type="EMBL" id="MCC2121178.1"/>
    </source>
</evidence>
<dbReference type="SUPFAM" id="SSF55120">
    <property type="entry name" value="Pseudouridine synthase"/>
    <property type="match status" value="1"/>
</dbReference>
<dbReference type="PANTHER" id="PTHR21600">
    <property type="entry name" value="MITOCHONDRIAL RNA PSEUDOURIDINE SYNTHASE"/>
    <property type="match status" value="1"/>
</dbReference>
<sequence>MRTEILYEDNSILVIRKPAGLAVQSARIGQADVVSELKSYLAKQAGAGQGEPYLAVIHRLDQPVEGVLVFAKEKKSAAVLTKQLSAGTLNKQYYAVLCGYPDASEGELVDYLRKEGSVAVAVTGREMNFPDAKIAKLHYSILEKINQPMPLALADVCIETGRFHQIRVQFAHAGWALLGDTKYGNTTVAGTAGSPAYRGVALCAYSLDFTHPGNGKKMSFRVKPQNPAFEKFTKIPSEDIFEG</sequence>
<protein>
    <recommendedName>
        <fullName evidence="3">RNA pseudouridylate synthase</fullName>
    </recommendedName>
    <alternativeName>
        <fullName evidence="4">RNA-uridine isomerase</fullName>
    </alternativeName>
</protein>
<dbReference type="InterPro" id="IPR020103">
    <property type="entry name" value="PsdUridine_synth_cat_dom_sf"/>
</dbReference>
<comment type="catalytic activity">
    <reaction evidence="1">
        <text>a uridine in RNA = a pseudouridine in RNA</text>
        <dbReference type="Rhea" id="RHEA:48348"/>
        <dbReference type="Rhea" id="RHEA-COMP:12068"/>
        <dbReference type="Rhea" id="RHEA-COMP:12069"/>
        <dbReference type="ChEBI" id="CHEBI:65314"/>
        <dbReference type="ChEBI" id="CHEBI:65315"/>
    </reaction>
</comment>
<evidence type="ECO:0000256" key="1">
    <source>
        <dbReference type="ARBA" id="ARBA00000073"/>
    </source>
</evidence>
<evidence type="ECO:0000313" key="7">
    <source>
        <dbReference type="Proteomes" id="UP001197795"/>
    </source>
</evidence>
<dbReference type="RefSeq" id="WP_227733932.1">
    <property type="nucleotide sequence ID" value="NZ_JAJEPV010000063.1"/>
</dbReference>
<comment type="similarity">
    <text evidence="2">Belongs to the pseudouridine synthase RluA family.</text>
</comment>
<dbReference type="Gene3D" id="3.30.2350.10">
    <property type="entry name" value="Pseudouridine synthase"/>
    <property type="match status" value="1"/>
</dbReference>
<feature type="domain" description="Pseudouridine synthase RsuA/RluA-like" evidence="5">
    <location>
        <begin position="12"/>
        <end position="172"/>
    </location>
</feature>
<dbReference type="Proteomes" id="UP001197795">
    <property type="component" value="Unassembled WGS sequence"/>
</dbReference>
<dbReference type="Pfam" id="PF00849">
    <property type="entry name" value="PseudoU_synth_2"/>
    <property type="match status" value="1"/>
</dbReference>
<dbReference type="GO" id="GO:0000455">
    <property type="term" value="P:enzyme-directed rRNA pseudouridine synthesis"/>
    <property type="evidence" value="ECO:0007669"/>
    <property type="project" value="TreeGrafter"/>
</dbReference>
<dbReference type="InterPro" id="IPR006145">
    <property type="entry name" value="PsdUridine_synth_RsuA/RluA"/>
</dbReference>
<dbReference type="CDD" id="cd02869">
    <property type="entry name" value="PseudoU_synth_RluA_like"/>
    <property type="match status" value="1"/>
</dbReference>
<dbReference type="InterPro" id="IPR050188">
    <property type="entry name" value="RluA_PseudoU_synthase"/>
</dbReference>
<evidence type="ECO:0000256" key="3">
    <source>
        <dbReference type="ARBA" id="ARBA00031870"/>
    </source>
</evidence>
<name>A0AAE3A4X7_9FIRM</name>
<accession>A0AAE3A4X7</accession>
<gene>
    <name evidence="6" type="ORF">LKD75_16580</name>
</gene>
<proteinExistence type="inferred from homology"/>
<dbReference type="GO" id="GO:0140098">
    <property type="term" value="F:catalytic activity, acting on RNA"/>
    <property type="evidence" value="ECO:0007669"/>
    <property type="project" value="UniProtKB-ARBA"/>
</dbReference>
<evidence type="ECO:0000259" key="5">
    <source>
        <dbReference type="Pfam" id="PF00849"/>
    </source>
</evidence>
<keyword evidence="7" id="KW-1185">Reference proteome</keyword>
<dbReference type="AlphaFoldDB" id="A0AAE3A4X7"/>
<evidence type="ECO:0000256" key="4">
    <source>
        <dbReference type="ARBA" id="ARBA00033164"/>
    </source>
</evidence>
<evidence type="ECO:0000256" key="2">
    <source>
        <dbReference type="ARBA" id="ARBA00010876"/>
    </source>
</evidence>
<comment type="caution">
    <text evidence="6">The sequence shown here is derived from an EMBL/GenBank/DDBJ whole genome shotgun (WGS) entry which is preliminary data.</text>
</comment>
<organism evidence="6 7">
    <name type="scientific">Waltera acetigignens</name>
    <dbReference type="NCBI Taxonomy" id="2981769"/>
    <lineage>
        <taxon>Bacteria</taxon>
        <taxon>Bacillati</taxon>
        <taxon>Bacillota</taxon>
        <taxon>Clostridia</taxon>
        <taxon>Lachnospirales</taxon>
        <taxon>Lachnospiraceae</taxon>
        <taxon>Waltera</taxon>
    </lineage>
</organism>
<dbReference type="EMBL" id="JAJEPV010000063">
    <property type="protein sequence ID" value="MCC2121178.1"/>
    <property type="molecule type" value="Genomic_DNA"/>
</dbReference>
<dbReference type="GO" id="GO:0009982">
    <property type="term" value="F:pseudouridine synthase activity"/>
    <property type="evidence" value="ECO:0007669"/>
    <property type="project" value="InterPro"/>
</dbReference>
<dbReference type="GO" id="GO:0003723">
    <property type="term" value="F:RNA binding"/>
    <property type="evidence" value="ECO:0007669"/>
    <property type="project" value="InterPro"/>
</dbReference>
<reference evidence="6 7" key="1">
    <citation type="submission" date="2021-10" db="EMBL/GenBank/DDBJ databases">
        <title>Anaerobic single-cell dispensing facilitates the cultivation of human gut bacteria.</title>
        <authorList>
            <person name="Afrizal A."/>
        </authorList>
    </citation>
    <scope>NUCLEOTIDE SEQUENCE [LARGE SCALE GENOMIC DNA]</scope>
    <source>
        <strain evidence="6 7">CLA-AA-H273</strain>
    </source>
</reference>